<evidence type="ECO:0000313" key="3">
    <source>
        <dbReference type="Proteomes" id="UP001590951"/>
    </source>
</evidence>
<organism evidence="2 3">
    <name type="scientific">Lepraria finkii</name>
    <dbReference type="NCBI Taxonomy" id="1340010"/>
    <lineage>
        <taxon>Eukaryota</taxon>
        <taxon>Fungi</taxon>
        <taxon>Dikarya</taxon>
        <taxon>Ascomycota</taxon>
        <taxon>Pezizomycotina</taxon>
        <taxon>Lecanoromycetes</taxon>
        <taxon>OSLEUM clade</taxon>
        <taxon>Lecanoromycetidae</taxon>
        <taxon>Lecanorales</taxon>
        <taxon>Lecanorineae</taxon>
        <taxon>Stereocaulaceae</taxon>
        <taxon>Lepraria</taxon>
    </lineage>
</organism>
<comment type="caution">
    <text evidence="2">The sequence shown here is derived from an EMBL/GenBank/DDBJ whole genome shotgun (WGS) entry which is preliminary data.</text>
</comment>
<evidence type="ECO:0000256" key="1">
    <source>
        <dbReference type="SAM" id="MobiDB-lite"/>
    </source>
</evidence>
<protein>
    <submittedName>
        <fullName evidence="2">Uncharacterized protein</fullName>
    </submittedName>
</protein>
<gene>
    <name evidence="2" type="ORF">ABVK25_010257</name>
</gene>
<dbReference type="Proteomes" id="UP001590951">
    <property type="component" value="Unassembled WGS sequence"/>
</dbReference>
<feature type="region of interest" description="Disordered" evidence="1">
    <location>
        <begin position="1"/>
        <end position="46"/>
    </location>
</feature>
<reference evidence="2 3" key="1">
    <citation type="submission" date="2024-09" db="EMBL/GenBank/DDBJ databases">
        <title>Rethinking Asexuality: The Enigmatic Case of Functional Sexual Genes in Lepraria (Stereocaulaceae).</title>
        <authorList>
            <person name="Doellman M."/>
            <person name="Sun Y."/>
            <person name="Barcenas-Pena A."/>
            <person name="Lumbsch H.T."/>
            <person name="Grewe F."/>
        </authorList>
    </citation>
    <scope>NUCLEOTIDE SEQUENCE [LARGE SCALE GENOMIC DNA]</scope>
    <source>
        <strain evidence="2 3">Grewe 0041</strain>
    </source>
</reference>
<proteinExistence type="predicted"/>
<feature type="compositionally biased region" description="Polar residues" evidence="1">
    <location>
        <begin position="179"/>
        <end position="188"/>
    </location>
</feature>
<sequence length="258" mass="27607">MASLSLDSLPHPQSYPSAVGPAERRPIAQNRDAPTVSNTHSDSVAVAPNVSPNARLQNHDLIECIDLTASELAAWLASLGEPPISFVDTQMHTKDDGHKRNKDRTATGAIGIQDPSKRTADDAGLNEGGKGVPGLGKVRRKDPTDDIDNTDHDNFLALIRSPPKPVFCYPLSWRDFQGRENTTSSSRPNGPGDSQDDSLVIDDEGGKTVESGASTRATSVVPKIRTAHLLSSLRREELETLEGLDTATIPAPPVEPLS</sequence>
<dbReference type="EMBL" id="JBHFEH010000063">
    <property type="protein sequence ID" value="KAL2049462.1"/>
    <property type="molecule type" value="Genomic_DNA"/>
</dbReference>
<feature type="region of interest" description="Disordered" evidence="1">
    <location>
        <begin position="179"/>
        <end position="218"/>
    </location>
</feature>
<feature type="compositionally biased region" description="Acidic residues" evidence="1">
    <location>
        <begin position="194"/>
        <end position="203"/>
    </location>
</feature>
<accession>A0ABR4AUV9</accession>
<keyword evidence="3" id="KW-1185">Reference proteome</keyword>
<name>A0ABR4AUV9_9LECA</name>
<evidence type="ECO:0000313" key="2">
    <source>
        <dbReference type="EMBL" id="KAL2049462.1"/>
    </source>
</evidence>
<feature type="region of interest" description="Disordered" evidence="1">
    <location>
        <begin position="112"/>
        <end position="149"/>
    </location>
</feature>